<dbReference type="Gene3D" id="3.40.50.880">
    <property type="match status" value="1"/>
</dbReference>
<evidence type="ECO:0000259" key="1">
    <source>
        <dbReference type="Pfam" id="PF01965"/>
    </source>
</evidence>
<dbReference type="PANTHER" id="PTHR48094">
    <property type="entry name" value="PROTEIN/NUCLEIC ACID DEGLYCASE DJ-1-RELATED"/>
    <property type="match status" value="1"/>
</dbReference>
<comment type="caution">
    <text evidence="2">The sequence shown here is derived from an EMBL/GenBank/DDBJ whole genome shotgun (WGS) entry which is preliminary data.</text>
</comment>
<reference evidence="2 3" key="1">
    <citation type="submission" date="2011-10" db="EMBL/GenBank/DDBJ databases">
        <title>The Genome Sequence of Fusobacterium sp. 4_1_13.</title>
        <authorList>
            <consortium name="The Broad Institute Genome Sequencing Platform"/>
            <person name="Earl A."/>
            <person name="Ward D."/>
            <person name="Feldgarden M."/>
            <person name="Gevers D."/>
            <person name="Strauss J."/>
            <person name="Ambrose C."/>
            <person name="Allen-Vercoe E."/>
            <person name="Young S.K."/>
            <person name="Zeng Q."/>
            <person name="Gargeya S."/>
            <person name="Fitzgerald M."/>
            <person name="Haas B."/>
            <person name="Abouelleil A."/>
            <person name="Alvarado L."/>
            <person name="Arachchi H.M."/>
            <person name="Berlin A."/>
            <person name="Brown A."/>
            <person name="Chapman S.B."/>
            <person name="Chen Z."/>
            <person name="Dunbar C."/>
            <person name="Freedman E."/>
            <person name="Gearin G."/>
            <person name="Goldberg J."/>
            <person name="Griggs A."/>
            <person name="Gujja S."/>
            <person name="Heiman D."/>
            <person name="Howarth C."/>
            <person name="Larson L."/>
            <person name="Lui A."/>
            <person name="MacDonald P.J."/>
            <person name="Montmayeur A."/>
            <person name="Murphy C."/>
            <person name="Neiman D."/>
            <person name="Pearson M."/>
            <person name="Priest M."/>
            <person name="Roberts A."/>
            <person name="Saif S."/>
            <person name="Shea T."/>
            <person name="Shenoy N."/>
            <person name="Sisk P."/>
            <person name="Stolte C."/>
            <person name="Sykes S."/>
            <person name="Wortman J."/>
            <person name="Nusbaum C."/>
            <person name="Birren B."/>
        </authorList>
    </citation>
    <scope>NUCLEOTIDE SEQUENCE [LARGE SCALE GENOMIC DNA]</scope>
    <source>
        <strain evidence="2 3">4_1_13</strain>
    </source>
</reference>
<name>A0A0M1VTD6_FUSVC</name>
<dbReference type="GO" id="GO:0005737">
    <property type="term" value="C:cytoplasm"/>
    <property type="evidence" value="ECO:0007669"/>
    <property type="project" value="TreeGrafter"/>
</dbReference>
<dbReference type="CDD" id="cd03135">
    <property type="entry name" value="GATase1_DJ-1"/>
    <property type="match status" value="1"/>
</dbReference>
<dbReference type="SUPFAM" id="SSF52317">
    <property type="entry name" value="Class I glutamine amidotransferase-like"/>
    <property type="match status" value="1"/>
</dbReference>
<sequence>MKTYVFLADGFEILETFAPVDVLKRCGAEVVTVSTEKDLFVASSQKNIVKADVMLSDIDYKTADLVVIPGGYPGYINLRENKEVVGIVKYFLDNDKYVASICGGPTIFSYNNLANGTKLTGHSAVKEELSENHIYVDVPTHIDGKIITGVGAGQAINFAFKIAEQFFDKEKIEEVKKGMEII</sequence>
<proteinExistence type="predicted"/>
<evidence type="ECO:0000313" key="2">
    <source>
        <dbReference type="EMBL" id="EEO39877.1"/>
    </source>
</evidence>
<gene>
    <name evidence="2" type="ORF">FSCG_00590</name>
</gene>
<dbReference type="Proteomes" id="UP000004925">
    <property type="component" value="Unassembled WGS sequence"/>
</dbReference>
<dbReference type="PANTHER" id="PTHR48094:SF12">
    <property type="entry name" value="PARKINSON DISEASE PROTEIN 7 HOMOLOG"/>
    <property type="match status" value="1"/>
</dbReference>
<dbReference type="HOGENOM" id="CLU_000445_44_2_0"/>
<dbReference type="GeneID" id="79800282"/>
<feature type="domain" description="DJ-1/PfpI" evidence="1">
    <location>
        <begin position="2"/>
        <end position="165"/>
    </location>
</feature>
<evidence type="ECO:0000313" key="3">
    <source>
        <dbReference type="Proteomes" id="UP000004925"/>
    </source>
</evidence>
<dbReference type="AlphaFoldDB" id="A0A0M1VTD6"/>
<dbReference type="RefSeq" id="WP_005889646.1">
    <property type="nucleotide sequence ID" value="NZ_KQ235735.1"/>
</dbReference>
<dbReference type="Pfam" id="PF01965">
    <property type="entry name" value="DJ-1_PfpI"/>
    <property type="match status" value="1"/>
</dbReference>
<dbReference type="EMBL" id="ACDE02000012">
    <property type="protein sequence ID" value="EEO39877.1"/>
    <property type="molecule type" value="Genomic_DNA"/>
</dbReference>
<protein>
    <submittedName>
        <fullName evidence="2">DJ-1 family protein</fullName>
    </submittedName>
</protein>
<dbReference type="InterPro" id="IPR006287">
    <property type="entry name" value="DJ-1"/>
</dbReference>
<dbReference type="InterPro" id="IPR002818">
    <property type="entry name" value="DJ-1/PfpI"/>
</dbReference>
<dbReference type="InterPro" id="IPR029062">
    <property type="entry name" value="Class_I_gatase-like"/>
</dbReference>
<dbReference type="eggNOG" id="COG0693">
    <property type="taxonomic scope" value="Bacteria"/>
</dbReference>
<organism evidence="2 3">
    <name type="scientific">Fusobacterium vincentii 4_1_13</name>
    <dbReference type="NCBI Taxonomy" id="469606"/>
    <lineage>
        <taxon>Bacteria</taxon>
        <taxon>Fusobacteriati</taxon>
        <taxon>Fusobacteriota</taxon>
        <taxon>Fusobacteriia</taxon>
        <taxon>Fusobacteriales</taxon>
        <taxon>Fusobacteriaceae</taxon>
        <taxon>Fusobacterium</taxon>
    </lineage>
</organism>
<dbReference type="NCBIfam" id="TIGR01383">
    <property type="entry name" value="not_thiJ"/>
    <property type="match status" value="1"/>
</dbReference>
<accession>A0A0M1VTD6</accession>
<dbReference type="InterPro" id="IPR050325">
    <property type="entry name" value="Prot/Nucl_acid_deglycase"/>
</dbReference>